<proteinExistence type="predicted"/>
<keyword evidence="3" id="KW-1185">Reference proteome</keyword>
<evidence type="ECO:0000256" key="1">
    <source>
        <dbReference type="SAM" id="SignalP"/>
    </source>
</evidence>
<evidence type="ECO:0000313" key="2">
    <source>
        <dbReference type="EMBL" id="KAK2570253.1"/>
    </source>
</evidence>
<keyword evidence="1" id="KW-0732">Signal</keyword>
<comment type="caution">
    <text evidence="2">The sequence shown here is derived from an EMBL/GenBank/DDBJ whole genome shotgun (WGS) entry which is preliminary data.</text>
</comment>
<evidence type="ECO:0000313" key="3">
    <source>
        <dbReference type="Proteomes" id="UP001249851"/>
    </source>
</evidence>
<reference evidence="2" key="2">
    <citation type="journal article" date="2023" name="Science">
        <title>Genomic signatures of disease resistance in endangered staghorn corals.</title>
        <authorList>
            <person name="Vollmer S.V."/>
            <person name="Selwyn J.D."/>
            <person name="Despard B.A."/>
            <person name="Roesel C.L."/>
        </authorList>
    </citation>
    <scope>NUCLEOTIDE SEQUENCE</scope>
    <source>
        <strain evidence="2">K2</strain>
    </source>
</reference>
<reference evidence="2" key="1">
    <citation type="journal article" date="2023" name="G3 (Bethesda)">
        <title>Whole genome assembly and annotation of the endangered Caribbean coral Acropora cervicornis.</title>
        <authorList>
            <person name="Selwyn J.D."/>
            <person name="Vollmer S.V."/>
        </authorList>
    </citation>
    <scope>NUCLEOTIDE SEQUENCE</scope>
    <source>
        <strain evidence="2">K2</strain>
    </source>
</reference>
<accession>A0AAD9QZ97</accession>
<sequence>MLMMFVIVWVIFLLNPVSQGVSVTHELEKMNAATIHEADMMDIDFDAVAVTLPRSERIRRLPPGLSRLCQAKEVRLKAKDFFRGRFSDIAIITPPTFRSVRCVNNTTGSHSSRGQRCLGVMNCKETRITKNFVVYDLSKAQKPGCLHGDIATIHNVPVECSCLWPLYLGKEPSKFFQGQHSP</sequence>
<protein>
    <submittedName>
        <fullName evidence="2">Uncharacterized protein</fullName>
    </submittedName>
</protein>
<name>A0AAD9QZ97_ACRCE</name>
<feature type="signal peptide" evidence="1">
    <location>
        <begin position="1"/>
        <end position="20"/>
    </location>
</feature>
<dbReference type="AlphaFoldDB" id="A0AAD9QZ97"/>
<feature type="chain" id="PRO_5041997055" evidence="1">
    <location>
        <begin position="21"/>
        <end position="182"/>
    </location>
</feature>
<dbReference type="EMBL" id="JARQWQ010000008">
    <property type="protein sequence ID" value="KAK2570253.1"/>
    <property type="molecule type" value="Genomic_DNA"/>
</dbReference>
<dbReference type="Proteomes" id="UP001249851">
    <property type="component" value="Unassembled WGS sequence"/>
</dbReference>
<organism evidence="2 3">
    <name type="scientific">Acropora cervicornis</name>
    <name type="common">Staghorn coral</name>
    <dbReference type="NCBI Taxonomy" id="6130"/>
    <lineage>
        <taxon>Eukaryota</taxon>
        <taxon>Metazoa</taxon>
        <taxon>Cnidaria</taxon>
        <taxon>Anthozoa</taxon>
        <taxon>Hexacorallia</taxon>
        <taxon>Scleractinia</taxon>
        <taxon>Astrocoeniina</taxon>
        <taxon>Acroporidae</taxon>
        <taxon>Acropora</taxon>
    </lineage>
</organism>
<gene>
    <name evidence="2" type="ORF">P5673_005035</name>
</gene>